<sequence>MKHLNISSTEQTACGDQQSDIARERSEQAEIAYIAAARRAPSAHNAQPWRLYPEDGAPDEAYGSYRLFYAHADKLLADPDDRDALLGMGAFYETLALAAQLEGKRAVFEPGVVQHADGLELGRVRLLALSEGDTLDPLAPFIARRQTNRHPYQSKPLPSELQEELQRLGCTLFDPRTIAPLVRKASIMAWKDTRFVADLKEWTRFQGNPPDGMTCECLHLSWIDRQALRFALWRGRLSALLAWIYAQRDVYLTRRSATIAVLTAQDREPLTLFACGRSLLRAWVMINAASYSYHPISIVIDQPTVNELSSKVKNPVAIFRVGYTPEAAPWSNRRSAAY</sequence>
<organism evidence="1 2">
    <name type="scientific">Reticulibacter mediterranei</name>
    <dbReference type="NCBI Taxonomy" id="2778369"/>
    <lineage>
        <taxon>Bacteria</taxon>
        <taxon>Bacillati</taxon>
        <taxon>Chloroflexota</taxon>
        <taxon>Ktedonobacteria</taxon>
        <taxon>Ktedonobacterales</taxon>
        <taxon>Reticulibacteraceae</taxon>
        <taxon>Reticulibacter</taxon>
    </lineage>
</organism>
<accession>A0A8J3IW65</accession>
<proteinExistence type="predicted"/>
<comment type="caution">
    <text evidence="1">The sequence shown here is derived from an EMBL/GenBank/DDBJ whole genome shotgun (WGS) entry which is preliminary data.</text>
</comment>
<name>A0A8J3IW65_9CHLR</name>
<dbReference type="Proteomes" id="UP000597444">
    <property type="component" value="Unassembled WGS sequence"/>
</dbReference>
<keyword evidence="2" id="KW-1185">Reference proteome</keyword>
<reference evidence="1" key="1">
    <citation type="submission" date="2020-10" db="EMBL/GenBank/DDBJ databases">
        <title>Taxonomic study of unclassified bacteria belonging to the class Ktedonobacteria.</title>
        <authorList>
            <person name="Yabe S."/>
            <person name="Wang C.M."/>
            <person name="Zheng Y."/>
            <person name="Sakai Y."/>
            <person name="Cavaletti L."/>
            <person name="Monciardini P."/>
            <person name="Donadio S."/>
        </authorList>
    </citation>
    <scope>NUCLEOTIDE SEQUENCE</scope>
    <source>
        <strain evidence="1">ID150040</strain>
    </source>
</reference>
<evidence type="ECO:0000313" key="1">
    <source>
        <dbReference type="EMBL" id="GHO97920.1"/>
    </source>
</evidence>
<dbReference type="GO" id="GO:0016491">
    <property type="term" value="F:oxidoreductase activity"/>
    <property type="evidence" value="ECO:0007669"/>
    <property type="project" value="InterPro"/>
</dbReference>
<protein>
    <recommendedName>
        <fullName evidence="3">Nitroreductase</fullName>
    </recommendedName>
</protein>
<dbReference type="AlphaFoldDB" id="A0A8J3IW65"/>
<evidence type="ECO:0008006" key="3">
    <source>
        <dbReference type="Google" id="ProtNLM"/>
    </source>
</evidence>
<gene>
    <name evidence="1" type="ORF">KSF_079680</name>
</gene>
<dbReference type="Gene3D" id="3.40.109.10">
    <property type="entry name" value="NADH Oxidase"/>
    <property type="match status" value="1"/>
</dbReference>
<dbReference type="EMBL" id="BNJK01000002">
    <property type="protein sequence ID" value="GHO97920.1"/>
    <property type="molecule type" value="Genomic_DNA"/>
</dbReference>
<dbReference type="InterPro" id="IPR000415">
    <property type="entry name" value="Nitroreductase-like"/>
</dbReference>
<dbReference type="RefSeq" id="WP_220208696.1">
    <property type="nucleotide sequence ID" value="NZ_BNJK01000002.1"/>
</dbReference>
<dbReference type="SUPFAM" id="SSF55469">
    <property type="entry name" value="FMN-dependent nitroreductase-like"/>
    <property type="match status" value="2"/>
</dbReference>
<evidence type="ECO:0000313" key="2">
    <source>
        <dbReference type="Proteomes" id="UP000597444"/>
    </source>
</evidence>